<dbReference type="SUPFAM" id="SSF53335">
    <property type="entry name" value="S-adenosyl-L-methionine-dependent methyltransferases"/>
    <property type="match status" value="1"/>
</dbReference>
<dbReference type="Gene3D" id="3.10.310.10">
    <property type="entry name" value="Diaminopimelate Epimerase, Chain A, domain 1"/>
    <property type="match status" value="2"/>
</dbReference>
<evidence type="ECO:0000313" key="5">
    <source>
        <dbReference type="Proteomes" id="UP000005801"/>
    </source>
</evidence>
<proteinExistence type="inferred from homology"/>
<keyword evidence="5" id="KW-1185">Reference proteome</keyword>
<accession>A6FX14</accession>
<gene>
    <name evidence="4" type="ORF">PPSIR1_05208</name>
</gene>
<dbReference type="GO" id="GO:0005737">
    <property type="term" value="C:cytoplasm"/>
    <property type="evidence" value="ECO:0007669"/>
    <property type="project" value="TreeGrafter"/>
</dbReference>
<dbReference type="EMBL" id="ABCS01000001">
    <property type="protein sequence ID" value="EDM81838.1"/>
    <property type="molecule type" value="Genomic_DNA"/>
</dbReference>
<dbReference type="InterPro" id="IPR013216">
    <property type="entry name" value="Methyltransf_11"/>
</dbReference>
<evidence type="ECO:0000259" key="3">
    <source>
        <dbReference type="Pfam" id="PF08241"/>
    </source>
</evidence>
<dbReference type="eggNOG" id="COG0384">
    <property type="taxonomic scope" value="Bacteria"/>
</dbReference>
<evidence type="ECO:0000256" key="1">
    <source>
        <dbReference type="ARBA" id="ARBA00008270"/>
    </source>
</evidence>
<dbReference type="RefSeq" id="WP_006969013.1">
    <property type="nucleotide sequence ID" value="NZ_ABCS01000001.1"/>
</dbReference>
<dbReference type="CDD" id="cd02440">
    <property type="entry name" value="AdoMet_MTases"/>
    <property type="match status" value="1"/>
</dbReference>
<evidence type="ECO:0000256" key="2">
    <source>
        <dbReference type="ARBA" id="ARBA00023235"/>
    </source>
</evidence>
<dbReference type="Gene3D" id="3.40.50.150">
    <property type="entry name" value="Vaccinia Virus protein VP39"/>
    <property type="match status" value="1"/>
</dbReference>
<evidence type="ECO:0000313" key="4">
    <source>
        <dbReference type="EMBL" id="EDM81838.1"/>
    </source>
</evidence>
<reference evidence="4 5" key="1">
    <citation type="submission" date="2007-06" db="EMBL/GenBank/DDBJ databases">
        <authorList>
            <person name="Shimkets L."/>
            <person name="Ferriera S."/>
            <person name="Johnson J."/>
            <person name="Kravitz S."/>
            <person name="Beeson K."/>
            <person name="Sutton G."/>
            <person name="Rogers Y.-H."/>
            <person name="Friedman R."/>
            <person name="Frazier M."/>
            <person name="Venter J.C."/>
        </authorList>
    </citation>
    <scope>NUCLEOTIDE SEQUENCE [LARGE SCALE GENOMIC DNA]</scope>
    <source>
        <strain evidence="4 5">SIR-1</strain>
    </source>
</reference>
<dbReference type="NCBIfam" id="TIGR00654">
    <property type="entry name" value="PhzF_family"/>
    <property type="match status" value="1"/>
</dbReference>
<comment type="caution">
    <text evidence="4">The sequence shown here is derived from an EMBL/GenBank/DDBJ whole genome shotgun (WGS) entry which is preliminary data.</text>
</comment>
<dbReference type="STRING" id="391625.PPSIR1_05208"/>
<dbReference type="Pfam" id="PF08241">
    <property type="entry name" value="Methyltransf_11"/>
    <property type="match status" value="1"/>
</dbReference>
<dbReference type="SUPFAM" id="SSF54506">
    <property type="entry name" value="Diaminopimelate epimerase-like"/>
    <property type="match status" value="1"/>
</dbReference>
<dbReference type="eggNOG" id="COG2226">
    <property type="taxonomic scope" value="Bacteria"/>
</dbReference>
<protein>
    <recommendedName>
        <fullName evidence="3">Methyltransferase type 11 domain-containing protein</fullName>
    </recommendedName>
</protein>
<organism evidence="4 5">
    <name type="scientific">Plesiocystis pacifica SIR-1</name>
    <dbReference type="NCBI Taxonomy" id="391625"/>
    <lineage>
        <taxon>Bacteria</taxon>
        <taxon>Pseudomonadati</taxon>
        <taxon>Myxococcota</taxon>
        <taxon>Polyangia</taxon>
        <taxon>Nannocystales</taxon>
        <taxon>Nannocystaceae</taxon>
        <taxon>Plesiocystis</taxon>
    </lineage>
</organism>
<comment type="similarity">
    <text evidence="1">Belongs to the PhzF family.</text>
</comment>
<dbReference type="InterPro" id="IPR029063">
    <property type="entry name" value="SAM-dependent_MTases_sf"/>
</dbReference>
<feature type="domain" description="Methyltransferase type 11" evidence="3">
    <location>
        <begin position="65"/>
        <end position="170"/>
    </location>
</feature>
<dbReference type="GO" id="GO:0008757">
    <property type="term" value="F:S-adenosylmethionine-dependent methyltransferase activity"/>
    <property type="evidence" value="ECO:0007669"/>
    <property type="project" value="InterPro"/>
</dbReference>
<dbReference type="GO" id="GO:0016853">
    <property type="term" value="F:isomerase activity"/>
    <property type="evidence" value="ECO:0007669"/>
    <property type="project" value="UniProtKB-KW"/>
</dbReference>
<dbReference type="PANTHER" id="PTHR13774">
    <property type="entry name" value="PHENAZINE BIOSYNTHESIS PROTEIN"/>
    <property type="match status" value="1"/>
</dbReference>
<dbReference type="PANTHER" id="PTHR13774:SF17">
    <property type="entry name" value="PHENAZINE BIOSYNTHESIS-LIKE DOMAIN-CONTAINING PROTEIN"/>
    <property type="match status" value="1"/>
</dbReference>
<dbReference type="AlphaFoldDB" id="A6FX14"/>
<sequence length="593" mass="63279">MSDETKASPRDPRALREANRASWNVATAAHNRHKRDQAAWLRAGGELLFPEDYALLGPLEGAKLLHLQCNSGQDTVCLARAGASVTGVDISDEAIAFARGLASELEQALGPRTPSFERADIYDWLPTARAAGRRFDKVYSSYGVICWLPDLRAWAEGIAGVLRPGGTFVLVEFHPFMQCFDETGARVFPYLGAARGEVLSVDEGVSDYVGESGAALAPTGFVPLPEGEAFTNPNPCHEFAWSLADLFGALRDAGLRVEAFEEHPHCNGWRCFDDLVLDPDNDRRWVFPPGQPTIPLTYGLRARKPGLPLARVDAFVGARGELGGNPAGVCVLERPEDLGEGAAIDARMQAIAADNNLSETAFVWPTSATGERWRIRWFTPTTEVDLCGHATLASAHVLFEAAPHAELRLDSRSGELVVRRGGEGAQVLDFPAELAEPETDAGRIDALVAALGLPAGALVSVARASYWLVIVDSAQAVAALRPDFAAVLAIAPGEVIVSAPGPEAAGGDGVDFVSRFFGPGVGIDEDPVTGSAHCILAPYWAAQLGKDQLRARQLSARGGLVDCKVLRGPDEGQASRVELTGHCRVTLRGELTS</sequence>
<keyword evidence="2" id="KW-0413">Isomerase</keyword>
<name>A6FX14_9BACT</name>
<dbReference type="InterPro" id="IPR003719">
    <property type="entry name" value="Phenazine_PhzF-like"/>
</dbReference>
<dbReference type="Proteomes" id="UP000005801">
    <property type="component" value="Unassembled WGS sequence"/>
</dbReference>
<dbReference type="Pfam" id="PF02567">
    <property type="entry name" value="PhzC-PhzF"/>
    <property type="match status" value="1"/>
</dbReference>